<gene>
    <name evidence="2" type="ORF">SAMN02745775_101175</name>
</gene>
<dbReference type="RefSeq" id="WP_092954093.1">
    <property type="nucleotide sequence ID" value="NZ_FOSQ01000001.1"/>
</dbReference>
<feature type="transmembrane region" description="Helical" evidence="1">
    <location>
        <begin position="62"/>
        <end position="82"/>
    </location>
</feature>
<accession>A0A1I3XDP4</accession>
<feature type="transmembrane region" description="Helical" evidence="1">
    <location>
        <begin position="38"/>
        <end position="56"/>
    </location>
</feature>
<dbReference type="STRING" id="1123062.SAMN02745775_101175"/>
<organism evidence="2 3">
    <name type="scientific">Falsiroseomonas stagni DSM 19981</name>
    <dbReference type="NCBI Taxonomy" id="1123062"/>
    <lineage>
        <taxon>Bacteria</taxon>
        <taxon>Pseudomonadati</taxon>
        <taxon>Pseudomonadota</taxon>
        <taxon>Alphaproteobacteria</taxon>
        <taxon>Acetobacterales</taxon>
        <taxon>Roseomonadaceae</taxon>
        <taxon>Falsiroseomonas</taxon>
    </lineage>
</organism>
<reference evidence="2 3" key="1">
    <citation type="submission" date="2016-10" db="EMBL/GenBank/DDBJ databases">
        <authorList>
            <person name="de Groot N.N."/>
        </authorList>
    </citation>
    <scope>NUCLEOTIDE SEQUENCE [LARGE SCALE GENOMIC DNA]</scope>
    <source>
        <strain evidence="2 3">DSM 19981</strain>
    </source>
</reference>
<proteinExistence type="predicted"/>
<sequence>MAIGGATWPDILKWGATALTIAGAGTTAADLGRRATGWGFALLAGGSACWLAAAQLEQESQLGLTNLVLLALNLFGVWRWLVRRGSAAPP</sequence>
<protein>
    <submittedName>
        <fullName evidence="2">Uncharacterized protein</fullName>
    </submittedName>
</protein>
<keyword evidence="1" id="KW-0472">Membrane</keyword>
<keyword evidence="1" id="KW-0812">Transmembrane</keyword>
<keyword evidence="1" id="KW-1133">Transmembrane helix</keyword>
<name>A0A1I3XDP4_9PROT</name>
<dbReference type="AlphaFoldDB" id="A0A1I3XDP4"/>
<evidence type="ECO:0000313" key="3">
    <source>
        <dbReference type="Proteomes" id="UP000199473"/>
    </source>
</evidence>
<keyword evidence="3" id="KW-1185">Reference proteome</keyword>
<dbReference type="Proteomes" id="UP000199473">
    <property type="component" value="Unassembled WGS sequence"/>
</dbReference>
<dbReference type="EMBL" id="FOSQ01000001">
    <property type="protein sequence ID" value="SFK17171.1"/>
    <property type="molecule type" value="Genomic_DNA"/>
</dbReference>
<evidence type="ECO:0000313" key="2">
    <source>
        <dbReference type="EMBL" id="SFK17171.1"/>
    </source>
</evidence>
<evidence type="ECO:0000256" key="1">
    <source>
        <dbReference type="SAM" id="Phobius"/>
    </source>
</evidence>